<name>A0A7J5YB31_DISMA</name>
<dbReference type="OrthoDB" id="10565421at2759"/>
<accession>A0A7J5YB31</accession>
<sequence>MRDPHPDLTLASGKGLDPADDLCLPALSSSEHDYHMFVYVCFHPTYYDTVLPNVDVGTDLRCIDHTVLLDEDVVSDVQREESHSGGRDGGYPTPNAQISYG</sequence>
<evidence type="ECO:0000256" key="1">
    <source>
        <dbReference type="SAM" id="MobiDB-lite"/>
    </source>
</evidence>
<keyword evidence="3" id="KW-1185">Reference proteome</keyword>
<comment type="caution">
    <text evidence="2">The sequence shown here is derived from an EMBL/GenBank/DDBJ whole genome shotgun (WGS) entry which is preliminary data.</text>
</comment>
<evidence type="ECO:0000313" key="3">
    <source>
        <dbReference type="Proteomes" id="UP000518266"/>
    </source>
</evidence>
<dbReference type="EMBL" id="JAAKFY010000014">
    <property type="protein sequence ID" value="KAF3846672.1"/>
    <property type="molecule type" value="Genomic_DNA"/>
</dbReference>
<evidence type="ECO:0000313" key="2">
    <source>
        <dbReference type="EMBL" id="KAF3846672.1"/>
    </source>
</evidence>
<proteinExistence type="predicted"/>
<feature type="region of interest" description="Disordered" evidence="1">
    <location>
        <begin position="74"/>
        <end position="101"/>
    </location>
</feature>
<organism evidence="2 3">
    <name type="scientific">Dissostichus mawsoni</name>
    <name type="common">Antarctic cod</name>
    <dbReference type="NCBI Taxonomy" id="36200"/>
    <lineage>
        <taxon>Eukaryota</taxon>
        <taxon>Metazoa</taxon>
        <taxon>Chordata</taxon>
        <taxon>Craniata</taxon>
        <taxon>Vertebrata</taxon>
        <taxon>Euteleostomi</taxon>
        <taxon>Actinopterygii</taxon>
        <taxon>Neopterygii</taxon>
        <taxon>Teleostei</taxon>
        <taxon>Neoteleostei</taxon>
        <taxon>Acanthomorphata</taxon>
        <taxon>Eupercaria</taxon>
        <taxon>Perciformes</taxon>
        <taxon>Notothenioidei</taxon>
        <taxon>Nototheniidae</taxon>
        <taxon>Dissostichus</taxon>
    </lineage>
</organism>
<protein>
    <submittedName>
        <fullName evidence="2">Uncharacterized protein</fullName>
    </submittedName>
</protein>
<feature type="compositionally biased region" description="Basic and acidic residues" evidence="1">
    <location>
        <begin position="77"/>
        <end position="86"/>
    </location>
</feature>
<dbReference type="AlphaFoldDB" id="A0A7J5YB31"/>
<reference evidence="2 3" key="1">
    <citation type="submission" date="2020-03" db="EMBL/GenBank/DDBJ databases">
        <title>Dissostichus mawsoni Genome sequencing and assembly.</title>
        <authorList>
            <person name="Park H."/>
        </authorList>
    </citation>
    <scope>NUCLEOTIDE SEQUENCE [LARGE SCALE GENOMIC DNA]</scope>
    <source>
        <strain evidence="2">DM0001</strain>
        <tissue evidence="2">Muscle</tissue>
    </source>
</reference>
<gene>
    <name evidence="2" type="ORF">F7725_003750</name>
</gene>
<dbReference type="Proteomes" id="UP000518266">
    <property type="component" value="Unassembled WGS sequence"/>
</dbReference>